<organism evidence="1 2">
    <name type="scientific">Dryococelus australis</name>
    <dbReference type="NCBI Taxonomy" id="614101"/>
    <lineage>
        <taxon>Eukaryota</taxon>
        <taxon>Metazoa</taxon>
        <taxon>Ecdysozoa</taxon>
        <taxon>Arthropoda</taxon>
        <taxon>Hexapoda</taxon>
        <taxon>Insecta</taxon>
        <taxon>Pterygota</taxon>
        <taxon>Neoptera</taxon>
        <taxon>Polyneoptera</taxon>
        <taxon>Phasmatodea</taxon>
        <taxon>Verophasmatodea</taxon>
        <taxon>Anareolatae</taxon>
        <taxon>Phasmatidae</taxon>
        <taxon>Eurycanthinae</taxon>
        <taxon>Dryococelus</taxon>
    </lineage>
</organism>
<protein>
    <submittedName>
        <fullName evidence="1">Uncharacterized protein</fullName>
    </submittedName>
</protein>
<evidence type="ECO:0000313" key="2">
    <source>
        <dbReference type="Proteomes" id="UP001159363"/>
    </source>
</evidence>
<proteinExistence type="predicted"/>
<evidence type="ECO:0000313" key="1">
    <source>
        <dbReference type="EMBL" id="KAJ8887537.1"/>
    </source>
</evidence>
<dbReference type="EMBL" id="JARBHB010000004">
    <property type="protein sequence ID" value="KAJ8887537.1"/>
    <property type="molecule type" value="Genomic_DNA"/>
</dbReference>
<gene>
    <name evidence="1" type="ORF">PR048_013753</name>
</gene>
<keyword evidence="2" id="KW-1185">Reference proteome</keyword>
<name>A0ABQ9HT15_9NEOP</name>
<sequence length="145" mass="16508">MQMVWRPALGQSIPDMSRLSSSIAKQTSFGKLRGGAKRPDASCPKVCSNVRNRFTQPIVLTKTIGFYNNFTSIDVIVNTHHCRALSRWRNRTTLYAQTSSNLLHVRKTVRITREIIVTIEIRDIAYMTNALMSCDLQDKVILRVP</sequence>
<comment type="caution">
    <text evidence="1">The sequence shown here is derived from an EMBL/GenBank/DDBJ whole genome shotgun (WGS) entry which is preliminary data.</text>
</comment>
<reference evidence="1 2" key="1">
    <citation type="submission" date="2023-02" db="EMBL/GenBank/DDBJ databases">
        <title>LHISI_Scaffold_Assembly.</title>
        <authorList>
            <person name="Stuart O.P."/>
            <person name="Cleave R."/>
            <person name="Magrath M.J.L."/>
            <person name="Mikheyev A.S."/>
        </authorList>
    </citation>
    <scope>NUCLEOTIDE SEQUENCE [LARGE SCALE GENOMIC DNA]</scope>
    <source>
        <strain evidence="1">Daus_M_001</strain>
        <tissue evidence="1">Leg muscle</tissue>
    </source>
</reference>
<dbReference type="Proteomes" id="UP001159363">
    <property type="component" value="Chromosome X"/>
</dbReference>
<accession>A0ABQ9HT15</accession>